<dbReference type="EMBL" id="WKFB01001034">
    <property type="protein sequence ID" value="KAF6715659.1"/>
    <property type="molecule type" value="Genomic_DNA"/>
</dbReference>
<dbReference type="AlphaFoldDB" id="A0A834BU94"/>
<feature type="compositionally biased region" description="Basic residues" evidence="1">
    <location>
        <begin position="32"/>
        <end position="42"/>
    </location>
</feature>
<accession>A0A834BU94</accession>
<sequence length="106" mass="11293">MGAARLDPDSRARLLDREADGDARSGFASAVRRSKIKSRGPRSRSTAPPDELHALRVSAARIVRAPGWPLPVLCVLHAAQRRCCSHRSACASALSSVTIPVRVGGQ</sequence>
<organism evidence="2 3">
    <name type="scientific">Oryzias melastigma</name>
    <name type="common">Marine medaka</name>
    <dbReference type="NCBI Taxonomy" id="30732"/>
    <lineage>
        <taxon>Eukaryota</taxon>
        <taxon>Metazoa</taxon>
        <taxon>Chordata</taxon>
        <taxon>Craniata</taxon>
        <taxon>Vertebrata</taxon>
        <taxon>Euteleostomi</taxon>
        <taxon>Actinopterygii</taxon>
        <taxon>Neopterygii</taxon>
        <taxon>Teleostei</taxon>
        <taxon>Neoteleostei</taxon>
        <taxon>Acanthomorphata</taxon>
        <taxon>Ovalentaria</taxon>
        <taxon>Atherinomorphae</taxon>
        <taxon>Beloniformes</taxon>
        <taxon>Adrianichthyidae</taxon>
        <taxon>Oryziinae</taxon>
        <taxon>Oryzias</taxon>
    </lineage>
</organism>
<evidence type="ECO:0000313" key="2">
    <source>
        <dbReference type="EMBL" id="KAF6715659.1"/>
    </source>
</evidence>
<gene>
    <name evidence="2" type="ORF">FQA47_015393</name>
</gene>
<name>A0A834BU94_ORYME</name>
<comment type="caution">
    <text evidence="2">The sequence shown here is derived from an EMBL/GenBank/DDBJ whole genome shotgun (WGS) entry which is preliminary data.</text>
</comment>
<evidence type="ECO:0000256" key="1">
    <source>
        <dbReference type="SAM" id="MobiDB-lite"/>
    </source>
</evidence>
<proteinExistence type="predicted"/>
<protein>
    <submittedName>
        <fullName evidence="2">Uncharacterized protein</fullName>
    </submittedName>
</protein>
<feature type="region of interest" description="Disordered" evidence="1">
    <location>
        <begin position="15"/>
        <end position="50"/>
    </location>
</feature>
<evidence type="ECO:0000313" key="3">
    <source>
        <dbReference type="Proteomes" id="UP000646548"/>
    </source>
</evidence>
<dbReference type="Proteomes" id="UP000646548">
    <property type="component" value="Unassembled WGS sequence"/>
</dbReference>
<reference evidence="2" key="1">
    <citation type="journal article" name="BMC Genomics">
        <title>Long-read sequencing and de novo genome assembly of marine medaka (Oryzias melastigma).</title>
        <authorList>
            <person name="Liang P."/>
            <person name="Saqib H.S.A."/>
            <person name="Ni X."/>
            <person name="Shen Y."/>
        </authorList>
    </citation>
    <scope>NUCLEOTIDE SEQUENCE</scope>
    <source>
        <strain evidence="2">Bigg-433</strain>
    </source>
</reference>